<dbReference type="AlphaFoldDB" id="A0A7R9GQX8"/>
<evidence type="ECO:0000256" key="4">
    <source>
        <dbReference type="SAM" id="MobiDB-lite"/>
    </source>
</evidence>
<keyword evidence="2" id="KW-0732">Signal</keyword>
<dbReference type="InterPro" id="IPR056953">
    <property type="entry name" value="CUT_N"/>
</dbReference>
<dbReference type="PANTHER" id="PTHR22907:SF46">
    <property type="entry name" value="ZP DOMAIN-CONTAINING PROTEIN"/>
    <property type="match status" value="1"/>
</dbReference>
<evidence type="ECO:0000259" key="7">
    <source>
        <dbReference type="PROSITE" id="PS51034"/>
    </source>
</evidence>
<evidence type="ECO:0000256" key="5">
    <source>
        <dbReference type="SAM" id="Phobius"/>
    </source>
</evidence>
<accession>A0A7R9GQX8</accession>
<dbReference type="InterPro" id="IPR001507">
    <property type="entry name" value="ZP_dom"/>
</dbReference>
<gene>
    <name evidence="8" type="ORF">TCEB3V08_LOCUS1300</name>
</gene>
<dbReference type="InterPro" id="IPR000742">
    <property type="entry name" value="EGF"/>
</dbReference>
<keyword evidence="5" id="KW-1133">Transmembrane helix</keyword>
<keyword evidence="1" id="KW-0193">Cuticle</keyword>
<evidence type="ECO:0000256" key="1">
    <source>
        <dbReference type="ARBA" id="ARBA00022460"/>
    </source>
</evidence>
<dbReference type="InterPro" id="IPR051962">
    <property type="entry name" value="Cuticlin"/>
</dbReference>
<feature type="region of interest" description="Disordered" evidence="4">
    <location>
        <begin position="675"/>
        <end position="704"/>
    </location>
</feature>
<evidence type="ECO:0000259" key="6">
    <source>
        <dbReference type="PROSITE" id="PS50026"/>
    </source>
</evidence>
<feature type="transmembrane region" description="Helical" evidence="5">
    <location>
        <begin position="639"/>
        <end position="667"/>
    </location>
</feature>
<keyword evidence="3" id="KW-0245">EGF-like domain</keyword>
<dbReference type="PANTHER" id="PTHR22907">
    <property type="entry name" value="GH04558P"/>
    <property type="match status" value="1"/>
</dbReference>
<feature type="domain" description="ZP" evidence="7">
    <location>
        <begin position="327"/>
        <end position="569"/>
    </location>
</feature>
<dbReference type="Pfam" id="PF21164">
    <property type="entry name" value="Dumpy_DPY"/>
    <property type="match status" value="1"/>
</dbReference>
<dbReference type="Pfam" id="PF25057">
    <property type="entry name" value="CUT_N"/>
    <property type="match status" value="1"/>
</dbReference>
<dbReference type="PROSITE" id="PS50026">
    <property type="entry name" value="EGF_3"/>
    <property type="match status" value="1"/>
</dbReference>
<dbReference type="PROSITE" id="PS01186">
    <property type="entry name" value="EGF_2"/>
    <property type="match status" value="2"/>
</dbReference>
<keyword evidence="5" id="KW-0812">Transmembrane</keyword>
<name>A0A7R9GQX8_TIMCR</name>
<protein>
    <submittedName>
        <fullName evidence="8">Uncharacterized protein</fullName>
    </submittedName>
</protein>
<dbReference type="EMBL" id="OC316692">
    <property type="protein sequence ID" value="CAD7393327.1"/>
    <property type="molecule type" value="Genomic_DNA"/>
</dbReference>
<comment type="caution">
    <text evidence="3">Lacks conserved residue(s) required for the propagation of feature annotation.</text>
</comment>
<evidence type="ECO:0000256" key="2">
    <source>
        <dbReference type="ARBA" id="ARBA00022729"/>
    </source>
</evidence>
<keyword evidence="5" id="KW-0472">Membrane</keyword>
<reference evidence="8" key="1">
    <citation type="submission" date="2020-11" db="EMBL/GenBank/DDBJ databases">
        <authorList>
            <person name="Tran Van P."/>
        </authorList>
    </citation>
    <scope>NUCLEOTIDE SEQUENCE</scope>
</reference>
<dbReference type="SMART" id="SM00241">
    <property type="entry name" value="ZP"/>
    <property type="match status" value="1"/>
</dbReference>
<organism evidence="8">
    <name type="scientific">Timema cristinae</name>
    <name type="common">Walking stick</name>
    <dbReference type="NCBI Taxonomy" id="61476"/>
    <lineage>
        <taxon>Eukaryota</taxon>
        <taxon>Metazoa</taxon>
        <taxon>Ecdysozoa</taxon>
        <taxon>Arthropoda</taxon>
        <taxon>Hexapoda</taxon>
        <taxon>Insecta</taxon>
        <taxon>Pterygota</taxon>
        <taxon>Neoptera</taxon>
        <taxon>Polyneoptera</taxon>
        <taxon>Phasmatodea</taxon>
        <taxon>Timematodea</taxon>
        <taxon>Timematoidea</taxon>
        <taxon>Timematidae</taxon>
        <taxon>Timema</taxon>
    </lineage>
</organism>
<dbReference type="GO" id="GO:0042302">
    <property type="term" value="F:structural constituent of cuticle"/>
    <property type="evidence" value="ECO:0007669"/>
    <property type="project" value="UniProtKB-KW"/>
</dbReference>
<feature type="domain" description="EGF-like" evidence="6">
    <location>
        <begin position="148"/>
        <end position="191"/>
    </location>
</feature>
<dbReference type="PROSITE" id="PS51034">
    <property type="entry name" value="ZP_2"/>
    <property type="match status" value="1"/>
</dbReference>
<evidence type="ECO:0000313" key="8">
    <source>
        <dbReference type="EMBL" id="CAD7393327.1"/>
    </source>
</evidence>
<dbReference type="InterPro" id="IPR048407">
    <property type="entry name" value="Dumpy_DPY"/>
</dbReference>
<sequence length="704" mass="76912">MRVGCRSDDDCSGQHSCVNKNCIPACAPDGSSCGTGATCYGANHRAVCDCPPGLLGNPKVACVVVGCRSNSECPGDKACINNKCVSPCEVNSPCPLPSECRVYNHQPDCTCPAGYVGDTLQGCQKTDITCSGDFDCPSQTACINGACVNPCTATKPCGVNALCKVLDTVPVRTMICECQPGYQGNAAVQCDKVISCPIEKGFIRDDVGNCVCPPNTGLNENEECMRCPEEKGLKVDDRGRCVCALEQGMIIDERGHCICPVEYGYKLERGRCIKPGEKTPGCTSDKDCPDNRFCDLTTSTCEDPCYTKRYGTSPFRTDFPRPEMMVSCLSDGVQVEIRIAEQGFNGVLYVKSHSKDEQCRRVVTLPADSSERTEIFKVNFGNCGLIHVNGQASFVLVIQKHPKLVTYKAQAYHIKCVYQTGEKNVTLGFNVSMLTTAGTIANTGPPPRCIMRIVTKTGQEINSAEIGDDLQLQVEVQPSTIYGGFARTCIAKTMEDNVENEYIVTDENGCATDPTIFGEWDYNADTQTLQSSFNAFKFPSSDNIRFQCNIRVCFGKCQPVNCRGYNAFGRRRRDVSDVELLPKNETEVAVSETIFEGQLREEITIESNAILTFERREERLIDPTEAPDLQRVEDICVSMIGFIIALVITALLALVAVAVAVSCWLMAYRRRPNTSGPLPHPAEFPNPLFTTPEPVTEPSPDYLS</sequence>
<dbReference type="SMART" id="SM00181">
    <property type="entry name" value="EGF"/>
    <property type="match status" value="3"/>
</dbReference>
<proteinExistence type="predicted"/>
<evidence type="ECO:0000256" key="3">
    <source>
        <dbReference type="PROSITE-ProRule" id="PRU00076"/>
    </source>
</evidence>